<dbReference type="EMBL" id="LCPB01000011">
    <property type="protein sequence ID" value="KKU89620.1"/>
    <property type="molecule type" value="Genomic_DNA"/>
</dbReference>
<evidence type="ECO:0000313" key="1">
    <source>
        <dbReference type="EMBL" id="KKU89620.1"/>
    </source>
</evidence>
<organism evidence="1 2">
    <name type="scientific">Candidatus Wolfebacteria bacterium GW2011_GWA2_47_9b</name>
    <dbReference type="NCBI Taxonomy" id="1619005"/>
    <lineage>
        <taxon>Bacteria</taxon>
        <taxon>Candidatus Wolfeibacteriota</taxon>
    </lineage>
</organism>
<comment type="caution">
    <text evidence="1">The sequence shown here is derived from an EMBL/GenBank/DDBJ whole genome shotgun (WGS) entry which is preliminary data.</text>
</comment>
<sequence>MEIWAFNPEAREGGKAQYKSFDEMCSGRPFAEQIMELGATFYAESRKKVWWLVFEPEEEQHFEEISRALIGDPTCMLAVLLRITGQWILFERAFGCMPCPVYTTEEGLRPEMQDKTKRLAIQYDALS</sequence>
<evidence type="ECO:0000313" key="2">
    <source>
        <dbReference type="Proteomes" id="UP000033882"/>
    </source>
</evidence>
<proteinExistence type="predicted"/>
<dbReference type="AlphaFoldDB" id="A0A0G1X5E3"/>
<name>A0A0G1X5E3_9BACT</name>
<dbReference type="Proteomes" id="UP000033882">
    <property type="component" value="Unassembled WGS sequence"/>
</dbReference>
<accession>A0A0G1X5E3</accession>
<gene>
    <name evidence="1" type="ORF">UY19_C0011G0025</name>
</gene>
<protein>
    <submittedName>
        <fullName evidence="1">Uncharacterized protein</fullName>
    </submittedName>
</protein>
<reference evidence="1 2" key="1">
    <citation type="journal article" date="2015" name="Nature">
        <title>rRNA introns, odd ribosomes, and small enigmatic genomes across a large radiation of phyla.</title>
        <authorList>
            <person name="Brown C.T."/>
            <person name="Hug L.A."/>
            <person name="Thomas B.C."/>
            <person name="Sharon I."/>
            <person name="Castelle C.J."/>
            <person name="Singh A."/>
            <person name="Wilkins M.J."/>
            <person name="Williams K.H."/>
            <person name="Banfield J.F."/>
        </authorList>
    </citation>
    <scope>NUCLEOTIDE SEQUENCE [LARGE SCALE GENOMIC DNA]</scope>
</reference>